<comment type="caution">
    <text evidence="1">The sequence shown here is derived from an EMBL/GenBank/DDBJ whole genome shotgun (WGS) entry which is preliminary data.</text>
</comment>
<proteinExistence type="predicted"/>
<dbReference type="AlphaFoldDB" id="A0ABD6A6L1"/>
<accession>A0ABD6A6L1</accession>
<evidence type="ECO:0000313" key="2">
    <source>
        <dbReference type="Proteomes" id="UP001596547"/>
    </source>
</evidence>
<name>A0ABD6A6L1_9EURY</name>
<dbReference type="EMBL" id="JBHTBF010000001">
    <property type="protein sequence ID" value="MFC7316005.1"/>
    <property type="molecule type" value="Genomic_DNA"/>
</dbReference>
<organism evidence="1 2">
    <name type="scientific">Halomarina halobia</name>
    <dbReference type="NCBI Taxonomy" id="3033386"/>
    <lineage>
        <taxon>Archaea</taxon>
        <taxon>Methanobacteriati</taxon>
        <taxon>Methanobacteriota</taxon>
        <taxon>Stenosarchaea group</taxon>
        <taxon>Halobacteria</taxon>
        <taxon>Halobacteriales</taxon>
        <taxon>Natronomonadaceae</taxon>
        <taxon>Halomarina</taxon>
    </lineage>
</organism>
<dbReference type="Proteomes" id="UP001596547">
    <property type="component" value="Unassembled WGS sequence"/>
</dbReference>
<sequence>MPLDSMDEMLDDNIWDARTGEMVPPPRSQVRRRRVRRASLENNIIARITSVDSELPIGPLELQVAYKLYLEHRRRVERAGRDRSP</sequence>
<evidence type="ECO:0000313" key="1">
    <source>
        <dbReference type="EMBL" id="MFC7316005.1"/>
    </source>
</evidence>
<keyword evidence="2" id="KW-1185">Reference proteome</keyword>
<protein>
    <submittedName>
        <fullName evidence="1">Uncharacterized protein</fullName>
    </submittedName>
</protein>
<gene>
    <name evidence="1" type="ORF">ACFQPE_04245</name>
</gene>
<reference evidence="1 2" key="1">
    <citation type="journal article" date="2019" name="Int. J. Syst. Evol. Microbiol.">
        <title>The Global Catalogue of Microorganisms (GCM) 10K type strain sequencing project: providing services to taxonomists for standard genome sequencing and annotation.</title>
        <authorList>
            <consortium name="The Broad Institute Genomics Platform"/>
            <consortium name="The Broad Institute Genome Sequencing Center for Infectious Disease"/>
            <person name="Wu L."/>
            <person name="Ma J."/>
        </authorList>
    </citation>
    <scope>NUCLEOTIDE SEQUENCE [LARGE SCALE GENOMIC DNA]</scope>
    <source>
        <strain evidence="1 2">PSR21</strain>
    </source>
</reference>